<evidence type="ECO:0000313" key="3">
    <source>
        <dbReference type="Proteomes" id="UP001556367"/>
    </source>
</evidence>
<feature type="transmembrane region" description="Helical" evidence="1">
    <location>
        <begin position="26"/>
        <end position="47"/>
    </location>
</feature>
<proteinExistence type="predicted"/>
<sequence>MPATLRLDANLPVFVDALQKGWQVNFQVSATVSALFASIAATLFVFMKDKDNFVTSSSSPAYKFLLFLSYSSIVSNGNATITALAMTDRLGNLPYSAQLVEPTTSESSSVLGDEHDVLGMFGIGNRWKLNFWLWYFSFLMGILTTLGQILVYLFLEESTAVKISVSMVLIPLSAIHLWYFLPVAKL</sequence>
<evidence type="ECO:0000256" key="1">
    <source>
        <dbReference type="SAM" id="Phobius"/>
    </source>
</evidence>
<keyword evidence="1" id="KW-0812">Transmembrane</keyword>
<keyword evidence="1" id="KW-0472">Membrane</keyword>
<comment type="caution">
    <text evidence="2">The sequence shown here is derived from an EMBL/GenBank/DDBJ whole genome shotgun (WGS) entry which is preliminary data.</text>
</comment>
<dbReference type="EMBL" id="JASNQZ010000010">
    <property type="protein sequence ID" value="KAL0952568.1"/>
    <property type="molecule type" value="Genomic_DNA"/>
</dbReference>
<accession>A0ABR3JAV6</accession>
<keyword evidence="1" id="KW-1133">Transmembrane helix</keyword>
<protein>
    <submittedName>
        <fullName evidence="2">Uncharacterized protein</fullName>
    </submittedName>
</protein>
<gene>
    <name evidence="2" type="ORF">HGRIS_006824</name>
</gene>
<reference evidence="3" key="1">
    <citation type="submission" date="2024-06" db="EMBL/GenBank/DDBJ databases">
        <title>Multi-omics analyses provide insights into the biosynthesis of the anticancer antibiotic pleurotin in Hohenbuehelia grisea.</title>
        <authorList>
            <person name="Weaver J.A."/>
            <person name="Alberti F."/>
        </authorList>
    </citation>
    <scope>NUCLEOTIDE SEQUENCE [LARGE SCALE GENOMIC DNA]</scope>
    <source>
        <strain evidence="3">T-177</strain>
    </source>
</reference>
<dbReference type="Proteomes" id="UP001556367">
    <property type="component" value="Unassembled WGS sequence"/>
</dbReference>
<feature type="transmembrane region" description="Helical" evidence="1">
    <location>
        <begin position="161"/>
        <end position="181"/>
    </location>
</feature>
<organism evidence="2 3">
    <name type="scientific">Hohenbuehelia grisea</name>
    <dbReference type="NCBI Taxonomy" id="104357"/>
    <lineage>
        <taxon>Eukaryota</taxon>
        <taxon>Fungi</taxon>
        <taxon>Dikarya</taxon>
        <taxon>Basidiomycota</taxon>
        <taxon>Agaricomycotina</taxon>
        <taxon>Agaricomycetes</taxon>
        <taxon>Agaricomycetidae</taxon>
        <taxon>Agaricales</taxon>
        <taxon>Pleurotineae</taxon>
        <taxon>Pleurotaceae</taxon>
        <taxon>Hohenbuehelia</taxon>
    </lineage>
</organism>
<feature type="transmembrane region" description="Helical" evidence="1">
    <location>
        <begin position="132"/>
        <end position="155"/>
    </location>
</feature>
<keyword evidence="3" id="KW-1185">Reference proteome</keyword>
<name>A0ABR3JAV6_9AGAR</name>
<evidence type="ECO:0000313" key="2">
    <source>
        <dbReference type="EMBL" id="KAL0952568.1"/>
    </source>
</evidence>